<dbReference type="STRING" id="1229662.W3WTV6"/>
<dbReference type="OMA" id="CKPKTNC"/>
<sequence length="369" mass="38212">MVRFLVLLLGILPAIASAYFAAPSICFGPIHPWVSGCYGYPPARSYCSKQFPQKTTTRTITAPTRTLTSTVATSTAISTLPGTITSVVGLAPETIVTVYTTVYTTSTGTITATSSTTSTSTSTVTITSTSTVRSAPTVVKRDLPTGAPAFKELLLKGRPIIEKVCSCIVTSQVTATFTTTPSTTVRVTAVTTHLVSNVVSTTLTPTVTTTSTVTAAAAPETITTTTVSTATEVTTTTATTVATVAPQPPKCNPNSQFGQRGSGGCSTNCYCDRDIDGVNFYCDSSIFCLGGCQSDADCAADQFCATGTSCSSTNGRTCQKYSDCTSTFVPPGGGGLRRNAGLEAVAAVERMPARAVQDGVQELSHKINH</sequence>
<proteinExistence type="predicted"/>
<organism evidence="2 3">
    <name type="scientific">Pestalotiopsis fici (strain W106-1 / CGMCC3.15140)</name>
    <dbReference type="NCBI Taxonomy" id="1229662"/>
    <lineage>
        <taxon>Eukaryota</taxon>
        <taxon>Fungi</taxon>
        <taxon>Dikarya</taxon>
        <taxon>Ascomycota</taxon>
        <taxon>Pezizomycotina</taxon>
        <taxon>Sordariomycetes</taxon>
        <taxon>Xylariomycetidae</taxon>
        <taxon>Amphisphaeriales</taxon>
        <taxon>Sporocadaceae</taxon>
        <taxon>Pestalotiopsis</taxon>
    </lineage>
</organism>
<feature type="chain" id="PRO_5004835400" evidence="1">
    <location>
        <begin position="19"/>
        <end position="369"/>
    </location>
</feature>
<name>W3WTV6_PESFW</name>
<dbReference type="GeneID" id="19276106"/>
<keyword evidence="3" id="KW-1185">Reference proteome</keyword>
<dbReference type="AlphaFoldDB" id="W3WTV6"/>
<reference evidence="3" key="1">
    <citation type="journal article" date="2015" name="BMC Genomics">
        <title>Genomic and transcriptomic analysis of the endophytic fungus Pestalotiopsis fici reveals its lifestyle and high potential for synthesis of natural products.</title>
        <authorList>
            <person name="Wang X."/>
            <person name="Zhang X."/>
            <person name="Liu L."/>
            <person name="Xiang M."/>
            <person name="Wang W."/>
            <person name="Sun X."/>
            <person name="Che Y."/>
            <person name="Guo L."/>
            <person name="Liu G."/>
            <person name="Guo L."/>
            <person name="Wang C."/>
            <person name="Yin W.B."/>
            <person name="Stadler M."/>
            <person name="Zhang X."/>
            <person name="Liu X."/>
        </authorList>
    </citation>
    <scope>NUCLEOTIDE SEQUENCE [LARGE SCALE GENOMIC DNA]</scope>
    <source>
        <strain evidence="3">W106-1 / CGMCC3.15140</strain>
    </source>
</reference>
<protein>
    <submittedName>
        <fullName evidence="2">Uncharacterized protein</fullName>
    </submittedName>
</protein>
<dbReference type="OrthoDB" id="3650952at2759"/>
<dbReference type="Proteomes" id="UP000030651">
    <property type="component" value="Unassembled WGS sequence"/>
</dbReference>
<gene>
    <name evidence="2" type="ORF">PFICI_11093</name>
</gene>
<feature type="signal peptide" evidence="1">
    <location>
        <begin position="1"/>
        <end position="18"/>
    </location>
</feature>
<accession>W3WTV6</accession>
<evidence type="ECO:0000313" key="3">
    <source>
        <dbReference type="Proteomes" id="UP000030651"/>
    </source>
</evidence>
<evidence type="ECO:0000313" key="2">
    <source>
        <dbReference type="EMBL" id="ETS77219.1"/>
    </source>
</evidence>
<dbReference type="InParanoid" id="W3WTV6"/>
<dbReference type="EMBL" id="KI912116">
    <property type="protein sequence ID" value="ETS77219.1"/>
    <property type="molecule type" value="Genomic_DNA"/>
</dbReference>
<evidence type="ECO:0000256" key="1">
    <source>
        <dbReference type="SAM" id="SignalP"/>
    </source>
</evidence>
<dbReference type="HOGENOM" id="CLU_750291_0_0_1"/>
<keyword evidence="1" id="KW-0732">Signal</keyword>
<dbReference type="KEGG" id="pfy:PFICI_11093"/>
<dbReference type="RefSeq" id="XP_007837865.1">
    <property type="nucleotide sequence ID" value="XM_007839674.1"/>
</dbReference>